<organism evidence="2 3">
    <name type="scientific">Candidatus Azambacteria bacterium GW2011_GWA1_44_9</name>
    <dbReference type="NCBI Taxonomy" id="1618610"/>
    <lineage>
        <taxon>Bacteria</taxon>
        <taxon>Candidatus Azamiibacteriota</taxon>
    </lineage>
</organism>
<dbReference type="PATRIC" id="fig|1618610.3.peg.735"/>
<dbReference type="Proteomes" id="UP000034595">
    <property type="component" value="Unassembled WGS sequence"/>
</dbReference>
<feature type="transmembrane region" description="Helical" evidence="1">
    <location>
        <begin position="207"/>
        <end position="227"/>
    </location>
</feature>
<comment type="caution">
    <text evidence="2">The sequence shown here is derived from an EMBL/GenBank/DDBJ whole genome shotgun (WGS) entry which is preliminary data.</text>
</comment>
<keyword evidence="1" id="KW-1133">Transmembrane helix</keyword>
<feature type="non-terminal residue" evidence="2">
    <location>
        <position position="1396"/>
    </location>
</feature>
<evidence type="ECO:0000313" key="3">
    <source>
        <dbReference type="Proteomes" id="UP000034595"/>
    </source>
</evidence>
<proteinExistence type="predicted"/>
<gene>
    <name evidence="2" type="ORF">UW78_C0027G0005</name>
</gene>
<evidence type="ECO:0000313" key="2">
    <source>
        <dbReference type="EMBL" id="KKT80713.1"/>
    </source>
</evidence>
<dbReference type="EMBL" id="LCJQ01000027">
    <property type="protein sequence ID" value="KKT80713.1"/>
    <property type="molecule type" value="Genomic_DNA"/>
</dbReference>
<sequence length="1396" mass="146885">MFNELNNLDSKKFNYIPLSEAGKILNTSRDYMNVLVRRGKLRAIKLGRNWVTTNEWLLEYQKSVGKLAAPIETRFQEVSEVGLHRQADSEGIEADEKVELNNLKTKLIFEKELFDRLAVIETKLGRDDGIKLSGSFKTEREKSLAFQNLISASEIKLAPRPLKDEERISILDSVNERLKHGDTRAFEKAARQFGILKTLRRRFDLKLGAAAGLALVLLAATFAFSGFSVSKFKDLSILTFKNLNISKYQAAIFSGVFKNFPEDVPDFYQWISKTASETVSDSLAFLKLKKPSELAVGELPEGESKLAKPQETFARIGTFEEALALDLGVAAPGMASDIEEGAGVSTSGGEFKSFNISEFKVFENRLTAVEADLAEQKSLTGAELSLQKKTILGVVETMFGIAKLVPNYPVSTIVVQGQPATLTTYSVAPQVQSGFDRLSATYLTLASDAIINGSLTVKSGANLNSLSVSGDTGLTGNATIGGTLSVTGDTTLGNLTLSGILNASNSQFNLRSASTTNLTVSGDAWINQLAVTGTATTTFNNPITSASGDFTIAGNSANDILLNPYGGNIGIGTTSPGSLFSVNSTGNVYFGGGLTVTGASLLNGITTLNNILTQTASSTSSIISSVASSTADHYSFDARGAGAIFNILKNNSSKFYIDNSGNVGIASTTLNSDQALTVQGNQFIYGGLGVGIATTTSGAIQTSGDVFVGRNLHVIGNSTVLGGSTVIGGSLTDNLTVNSSIISDLIPDQNAVRDLGSTSFYWDDIYVDTLTANNISAASTTIGGTQSATFTINSDNGTSDAEDETLIFFRGTVVPNALLTWNSATSSKRFEFNQALYINNGSASTTNPSFTIKTIADQTANGLQVIDNNSNNIFSVSPVSNNTTMVNASTTNLTVSGTAWLANPVSTNGTIANASTTYLTVSNSAWITNATTSALSVTGGADFATANFSGNVGIGTTNPTQKLSVVGNAEVYETTGSELLSGAWTNGIGGGVYNWSSFTSANAASWSGTGNGGENNTNHSFTALTRGKRYRIDFDLTLSTGSLSFELGYDNEGRGTIIDSGAGQSGRLTQSKHYTFYVTATRADTILAIFHHNGSAVVTVSNFSLKEVTNGNILLAGKIMNSNNTPEGLLLQNGNVLIGSSTISHWHDDWSALQVGGSASLISETNQAAGSALNLSNNAYYDEGDARWEYISTNASDEASNYYQADGAHNFRVTSTANTADADITWTDAMKITSSGNVGIGTTTPNNLLSLSSSGSPAVGFTTTTGWGWSMGMDANDSYKFKIASSTAVGTNARLTIDGNGNVGIGTTTPGTKLEIVNNSGGSTIDQLYLTNFQGATSTASRLSFRAADINGVGTTTSAITSILTQNWTTGKGDLAFSTLRSGALTEAMRITDTGN</sequence>
<keyword evidence="1" id="KW-0472">Membrane</keyword>
<reference evidence="2 3" key="1">
    <citation type="journal article" date="2015" name="Nature">
        <title>rRNA introns, odd ribosomes, and small enigmatic genomes across a large radiation of phyla.</title>
        <authorList>
            <person name="Brown C.T."/>
            <person name="Hug L.A."/>
            <person name="Thomas B.C."/>
            <person name="Sharon I."/>
            <person name="Castelle C.J."/>
            <person name="Singh A."/>
            <person name="Wilkins M.J."/>
            <person name="Williams K.H."/>
            <person name="Banfield J.F."/>
        </authorList>
    </citation>
    <scope>NUCLEOTIDE SEQUENCE [LARGE SCALE GENOMIC DNA]</scope>
</reference>
<keyword evidence="1" id="KW-0812">Transmembrane</keyword>
<accession>A0A0G1KB01</accession>
<evidence type="ECO:0000256" key="1">
    <source>
        <dbReference type="SAM" id="Phobius"/>
    </source>
</evidence>
<protein>
    <submittedName>
        <fullName evidence="2">Uncharacterized protein</fullName>
    </submittedName>
</protein>
<name>A0A0G1KB01_9BACT</name>